<evidence type="ECO:0000256" key="2">
    <source>
        <dbReference type="ARBA" id="ARBA00004604"/>
    </source>
</evidence>
<feature type="compositionally biased region" description="Polar residues" evidence="10">
    <location>
        <begin position="27"/>
        <end position="43"/>
    </location>
</feature>
<dbReference type="PANTHER" id="PTHR13557">
    <property type="entry name" value="COILED-COIL DOMAIN-CONTAINING PROTEIN 86"/>
    <property type="match status" value="1"/>
</dbReference>
<dbReference type="OrthoDB" id="781329at2759"/>
<comment type="caution">
    <text evidence="11">The sequence shown here is derived from an EMBL/GenBank/DDBJ whole genome shotgun (WGS) entry which is preliminary data.</text>
</comment>
<keyword evidence="12" id="KW-1185">Reference proteome</keyword>
<sequence length="195" mass="22213">MASTLDFRYLDEGLGGQKNKRKRSEPSDPQSNGNDSMELDSTSEPPPAKRAALPSLSDPEKPAFGQPTYDGVIAGKVSGRKWKQVRSQRASAAKVSCRGTSLDVRTKEKELKRAYKERMNELKEEIRQNKVEKRKKREEREKKKKENILRTGTKLQKITNPKTLKKIAKSKQKKLLKVVPDEILEKNPNKKKNNA</sequence>
<feature type="region of interest" description="Disordered" evidence="10">
    <location>
        <begin position="1"/>
        <end position="71"/>
    </location>
</feature>
<keyword evidence="7" id="KW-0175">Coiled coil</keyword>
<feature type="region of interest" description="Disordered" evidence="10">
    <location>
        <begin position="131"/>
        <end position="154"/>
    </location>
</feature>
<evidence type="ECO:0000256" key="5">
    <source>
        <dbReference type="ARBA" id="ARBA00022553"/>
    </source>
</evidence>
<evidence type="ECO:0000256" key="10">
    <source>
        <dbReference type="SAM" id="MobiDB-lite"/>
    </source>
</evidence>
<dbReference type="AlphaFoldDB" id="A0A9D5CHP1"/>
<protein>
    <recommendedName>
        <fullName evidence="3">Coiled-coil domain-containing protein 86</fullName>
    </recommendedName>
</protein>
<name>A0A9D5CHP1_9LILI</name>
<keyword evidence="6" id="KW-0164">Citrullination</keyword>
<dbReference type="EMBL" id="JAGGNH010000005">
    <property type="protein sequence ID" value="KAJ0973536.1"/>
    <property type="molecule type" value="Genomic_DNA"/>
</dbReference>
<comment type="function">
    <text evidence="9">Required for proper chromosome segregation during mitosis and error-free mitotic progression.</text>
</comment>
<evidence type="ECO:0000313" key="11">
    <source>
        <dbReference type="EMBL" id="KAJ0973536.1"/>
    </source>
</evidence>
<dbReference type="PANTHER" id="PTHR13557:SF1">
    <property type="entry name" value="COILED-COIL DOMAIN-CONTAINING PROTEIN 86"/>
    <property type="match status" value="1"/>
</dbReference>
<dbReference type="GO" id="GO:0005730">
    <property type="term" value="C:nucleolus"/>
    <property type="evidence" value="ECO:0007669"/>
    <property type="project" value="UniProtKB-SubCell"/>
</dbReference>
<gene>
    <name evidence="11" type="ORF">J5N97_021495</name>
</gene>
<evidence type="ECO:0000256" key="4">
    <source>
        <dbReference type="ARBA" id="ARBA00022454"/>
    </source>
</evidence>
<evidence type="ECO:0000313" key="12">
    <source>
        <dbReference type="Proteomes" id="UP001085076"/>
    </source>
</evidence>
<feature type="compositionally biased region" description="Basic and acidic residues" evidence="10">
    <location>
        <begin position="138"/>
        <end position="148"/>
    </location>
</feature>
<organism evidence="11 12">
    <name type="scientific">Dioscorea zingiberensis</name>
    <dbReference type="NCBI Taxonomy" id="325984"/>
    <lineage>
        <taxon>Eukaryota</taxon>
        <taxon>Viridiplantae</taxon>
        <taxon>Streptophyta</taxon>
        <taxon>Embryophyta</taxon>
        <taxon>Tracheophyta</taxon>
        <taxon>Spermatophyta</taxon>
        <taxon>Magnoliopsida</taxon>
        <taxon>Liliopsida</taxon>
        <taxon>Dioscoreales</taxon>
        <taxon>Dioscoreaceae</taxon>
        <taxon>Dioscorea</taxon>
    </lineage>
</organism>
<evidence type="ECO:0000256" key="1">
    <source>
        <dbReference type="ARBA" id="ARBA00004286"/>
    </source>
</evidence>
<keyword evidence="8" id="KW-0539">Nucleus</keyword>
<keyword evidence="4" id="KW-0158">Chromosome</keyword>
<accession>A0A9D5CHP1</accession>
<proteinExistence type="predicted"/>
<evidence type="ECO:0000256" key="3">
    <source>
        <dbReference type="ARBA" id="ARBA00016738"/>
    </source>
</evidence>
<dbReference type="GO" id="GO:0005694">
    <property type="term" value="C:chromosome"/>
    <property type="evidence" value="ECO:0007669"/>
    <property type="project" value="UniProtKB-SubCell"/>
</dbReference>
<evidence type="ECO:0000256" key="8">
    <source>
        <dbReference type="ARBA" id="ARBA00023242"/>
    </source>
</evidence>
<keyword evidence="5" id="KW-0597">Phosphoprotein</keyword>
<reference evidence="11" key="2">
    <citation type="journal article" date="2022" name="Hortic Res">
        <title>The genome of Dioscorea zingiberensis sheds light on the biosynthesis, origin and evolution of the medicinally important diosgenin saponins.</title>
        <authorList>
            <person name="Li Y."/>
            <person name="Tan C."/>
            <person name="Li Z."/>
            <person name="Guo J."/>
            <person name="Li S."/>
            <person name="Chen X."/>
            <person name="Wang C."/>
            <person name="Dai X."/>
            <person name="Yang H."/>
            <person name="Song W."/>
            <person name="Hou L."/>
            <person name="Xu J."/>
            <person name="Tong Z."/>
            <person name="Xu A."/>
            <person name="Yuan X."/>
            <person name="Wang W."/>
            <person name="Yang Q."/>
            <person name="Chen L."/>
            <person name="Sun Z."/>
            <person name="Wang K."/>
            <person name="Pan B."/>
            <person name="Chen J."/>
            <person name="Bao Y."/>
            <person name="Liu F."/>
            <person name="Qi X."/>
            <person name="Gang D.R."/>
            <person name="Wen J."/>
            <person name="Li J."/>
        </authorList>
    </citation>
    <scope>NUCLEOTIDE SEQUENCE</scope>
    <source>
        <strain evidence="11">Dzin_1.0</strain>
    </source>
</reference>
<evidence type="ECO:0000256" key="7">
    <source>
        <dbReference type="ARBA" id="ARBA00023054"/>
    </source>
</evidence>
<dbReference type="InterPro" id="IPR026570">
    <property type="entry name" value="CCDC86"/>
</dbReference>
<comment type="subcellular location">
    <subcellularLocation>
        <location evidence="1">Chromosome</location>
    </subcellularLocation>
    <subcellularLocation>
        <location evidence="2">Nucleus</location>
        <location evidence="2">Nucleolus</location>
    </subcellularLocation>
</comment>
<dbReference type="Proteomes" id="UP001085076">
    <property type="component" value="Miscellaneous, Linkage group lg05"/>
</dbReference>
<evidence type="ECO:0000256" key="6">
    <source>
        <dbReference type="ARBA" id="ARBA00022934"/>
    </source>
</evidence>
<reference evidence="11" key="1">
    <citation type="submission" date="2021-03" db="EMBL/GenBank/DDBJ databases">
        <authorList>
            <person name="Li Z."/>
            <person name="Yang C."/>
        </authorList>
    </citation>
    <scope>NUCLEOTIDE SEQUENCE</scope>
    <source>
        <strain evidence="11">Dzin_1.0</strain>
        <tissue evidence="11">Leaf</tissue>
    </source>
</reference>
<evidence type="ECO:0000256" key="9">
    <source>
        <dbReference type="ARBA" id="ARBA00093307"/>
    </source>
</evidence>